<dbReference type="Proteomes" id="UP000004416">
    <property type="component" value="Unassembled WGS sequence"/>
</dbReference>
<proteinExistence type="predicted"/>
<protein>
    <submittedName>
        <fullName evidence="1">Uncharacterized protein</fullName>
    </submittedName>
</protein>
<sequence length="61" mass="6960">MQKALQILIGDIKLGSIVVKQGRIVKCQFMHQFKGRFLQASEKVAQKAGECYARLKRVKLK</sequence>
<evidence type="ECO:0000313" key="1">
    <source>
        <dbReference type="EMBL" id="EHL06737.1"/>
    </source>
</evidence>
<name>G9XNN7_DESHA</name>
<dbReference type="HOGENOM" id="CLU_2914936_0_0_9"/>
<gene>
    <name evidence="1" type="ORF">HMPREF0322_02580</name>
</gene>
<reference evidence="1 2" key="1">
    <citation type="submission" date="2011-08" db="EMBL/GenBank/DDBJ databases">
        <authorList>
            <person name="Weinstock G."/>
            <person name="Sodergren E."/>
            <person name="Clifton S."/>
            <person name="Fulton L."/>
            <person name="Fulton B."/>
            <person name="Courtney L."/>
            <person name="Fronick C."/>
            <person name="Harrison M."/>
            <person name="Strong C."/>
            <person name="Farmer C."/>
            <person name="Delahaunty K."/>
            <person name="Markovic C."/>
            <person name="Hall O."/>
            <person name="Minx P."/>
            <person name="Tomlinson C."/>
            <person name="Mitreva M."/>
            <person name="Hou S."/>
            <person name="Chen J."/>
            <person name="Wollam A."/>
            <person name="Pepin K.H."/>
            <person name="Johnson M."/>
            <person name="Bhonagiri V."/>
            <person name="Zhang X."/>
            <person name="Suruliraj S."/>
            <person name="Warren W."/>
            <person name="Chinwalla A."/>
            <person name="Mardis E.R."/>
            <person name="Wilson R.K."/>
        </authorList>
    </citation>
    <scope>NUCLEOTIDE SEQUENCE [LARGE SCALE GENOMIC DNA]</scope>
    <source>
        <strain evidence="1 2">DP7</strain>
    </source>
</reference>
<accession>G9XNN7</accession>
<dbReference type="AlphaFoldDB" id="G9XNN7"/>
<organism evidence="1 2">
    <name type="scientific">Desulfitobacterium hafniense DP7</name>
    <dbReference type="NCBI Taxonomy" id="537010"/>
    <lineage>
        <taxon>Bacteria</taxon>
        <taxon>Bacillati</taxon>
        <taxon>Bacillota</taxon>
        <taxon>Clostridia</taxon>
        <taxon>Eubacteriales</taxon>
        <taxon>Desulfitobacteriaceae</taxon>
        <taxon>Desulfitobacterium</taxon>
    </lineage>
</organism>
<evidence type="ECO:0000313" key="2">
    <source>
        <dbReference type="Proteomes" id="UP000004416"/>
    </source>
</evidence>
<dbReference type="EMBL" id="AFZX01000068">
    <property type="protein sequence ID" value="EHL06737.1"/>
    <property type="molecule type" value="Genomic_DNA"/>
</dbReference>
<comment type="caution">
    <text evidence="1">The sequence shown here is derived from an EMBL/GenBank/DDBJ whole genome shotgun (WGS) entry which is preliminary data.</text>
</comment>